<sequence length="173" mass="19881">MHIIEGHSVSVEFSIDSFRKTHNFRKRKKNDAKPKLDKSVPLVKPKLRIGSFYCYFRIQFIKMPQKDFLSLSRSGQHKRRKSLQAPNACLESESSIQRETVCSEAGSTPPNDNNLLIDPPIDPSAMNNVPFQSEELISHECPSLFENYEYSSESDTDNDSDRIKQKLANWALF</sequence>
<dbReference type="AlphaFoldDB" id="A0A8D8TEU7"/>
<accession>A0A8D8TEU7</accession>
<organism evidence="1">
    <name type="scientific">Cacopsylla melanoneura</name>
    <dbReference type="NCBI Taxonomy" id="428564"/>
    <lineage>
        <taxon>Eukaryota</taxon>
        <taxon>Metazoa</taxon>
        <taxon>Ecdysozoa</taxon>
        <taxon>Arthropoda</taxon>
        <taxon>Hexapoda</taxon>
        <taxon>Insecta</taxon>
        <taxon>Pterygota</taxon>
        <taxon>Neoptera</taxon>
        <taxon>Paraneoptera</taxon>
        <taxon>Hemiptera</taxon>
        <taxon>Sternorrhyncha</taxon>
        <taxon>Psylloidea</taxon>
        <taxon>Psyllidae</taxon>
        <taxon>Psyllinae</taxon>
        <taxon>Cacopsylla</taxon>
    </lineage>
</organism>
<protein>
    <submittedName>
        <fullName evidence="1">Uncharacterized protein</fullName>
    </submittedName>
</protein>
<reference evidence="1" key="1">
    <citation type="submission" date="2021-05" db="EMBL/GenBank/DDBJ databases">
        <authorList>
            <person name="Alioto T."/>
            <person name="Alioto T."/>
            <person name="Gomez Garrido J."/>
        </authorList>
    </citation>
    <scope>NUCLEOTIDE SEQUENCE</scope>
</reference>
<name>A0A8D8TEU7_9HEMI</name>
<proteinExistence type="predicted"/>
<dbReference type="EMBL" id="HBUF01277107">
    <property type="protein sequence ID" value="CAG6686543.1"/>
    <property type="molecule type" value="Transcribed_RNA"/>
</dbReference>
<evidence type="ECO:0000313" key="1">
    <source>
        <dbReference type="EMBL" id="CAG6686543.1"/>
    </source>
</evidence>